<dbReference type="Proteomes" id="UP001201163">
    <property type="component" value="Unassembled WGS sequence"/>
</dbReference>
<gene>
    <name evidence="2" type="ORF">EDB92DRAFT_1950706</name>
</gene>
<protein>
    <submittedName>
        <fullName evidence="2">Uncharacterized protein</fullName>
    </submittedName>
</protein>
<evidence type="ECO:0000256" key="1">
    <source>
        <dbReference type="SAM" id="MobiDB-lite"/>
    </source>
</evidence>
<feature type="region of interest" description="Disordered" evidence="1">
    <location>
        <begin position="336"/>
        <end position="356"/>
    </location>
</feature>
<evidence type="ECO:0000313" key="3">
    <source>
        <dbReference type="Proteomes" id="UP001201163"/>
    </source>
</evidence>
<proteinExistence type="predicted"/>
<name>A0AAD4QA26_9AGAM</name>
<evidence type="ECO:0000313" key="2">
    <source>
        <dbReference type="EMBL" id="KAH8984502.1"/>
    </source>
</evidence>
<dbReference type="EMBL" id="JAKELL010000075">
    <property type="protein sequence ID" value="KAH8984502.1"/>
    <property type="molecule type" value="Genomic_DNA"/>
</dbReference>
<dbReference type="AlphaFoldDB" id="A0AAD4QA26"/>
<keyword evidence="3" id="KW-1185">Reference proteome</keyword>
<accession>A0AAD4QA26</accession>
<sequence length="356" mass="39281">MLPQYLLRSLNGPIPTPFTGDLTHAVQFIQDLDRLVWKNPNHPLVFTPWLRIDLALSFVSGPTTMTWKHGIRQGHLPGIPIESLWDKFLDSFCETWVHSPEATASVPAPAARTPTENVSSPPPATDSTKHVEDVLIAFAAEELLQQHASETTDQTTDAVTGEQSLLASCAPVSLASLATLLAQITPVDEEPLVITQRIPLPQSPLVAANSPSQPVVNEVHIIAPRTHTLGTYADTVLISSSLHTRAPTELAREYVVDQPLPHRHPHPPFTRRHRPLPPKHWFAHCPIIIPRSVKDLDHLFVPQSSVSHTSLSSTTVPVVKRLAMIAAQKRVEDIPPRLAQPPTDRPLRSYTFAKSE</sequence>
<comment type="caution">
    <text evidence="2">The sequence shown here is derived from an EMBL/GenBank/DDBJ whole genome shotgun (WGS) entry which is preliminary data.</text>
</comment>
<reference evidence="2" key="1">
    <citation type="submission" date="2022-01" db="EMBL/GenBank/DDBJ databases">
        <title>Comparative genomics reveals a dynamic genome evolution in the ectomycorrhizal milk-cap (Lactarius) mushrooms.</title>
        <authorList>
            <consortium name="DOE Joint Genome Institute"/>
            <person name="Lebreton A."/>
            <person name="Tang N."/>
            <person name="Kuo A."/>
            <person name="LaButti K."/>
            <person name="Drula E."/>
            <person name="Barry K."/>
            <person name="Clum A."/>
            <person name="Lipzen A."/>
            <person name="Mousain D."/>
            <person name="Ng V."/>
            <person name="Wang R."/>
            <person name="Wang X."/>
            <person name="Dai Y."/>
            <person name="Henrissat B."/>
            <person name="Grigoriev I.V."/>
            <person name="Guerin-Laguette A."/>
            <person name="Yu F."/>
            <person name="Martin F.M."/>
        </authorList>
    </citation>
    <scope>NUCLEOTIDE SEQUENCE</scope>
    <source>
        <strain evidence="2">QP</strain>
    </source>
</reference>
<feature type="region of interest" description="Disordered" evidence="1">
    <location>
        <begin position="103"/>
        <end position="127"/>
    </location>
</feature>
<organism evidence="2 3">
    <name type="scientific">Lactarius akahatsu</name>
    <dbReference type="NCBI Taxonomy" id="416441"/>
    <lineage>
        <taxon>Eukaryota</taxon>
        <taxon>Fungi</taxon>
        <taxon>Dikarya</taxon>
        <taxon>Basidiomycota</taxon>
        <taxon>Agaricomycotina</taxon>
        <taxon>Agaricomycetes</taxon>
        <taxon>Russulales</taxon>
        <taxon>Russulaceae</taxon>
        <taxon>Lactarius</taxon>
    </lineage>
</organism>